<sequence>MCGILCIAHSDSGSFPLGPDAQNEHRICIQGHRESPNLKSTISISFVASELRLRGESFITQPHLKVGNILCWNGEIFDGIPISLDENDGVVLMDALSELDDPDVIPKWLGNIEGPASQRLYFARDPLGRRSLLVHMPTPTAPYLLLTSVSAGASPAYALEELDTDYIYCLDIQNLTFDTVDTNFTALTCLPRSPDGLKERIPFATLRKINRDLPPADYPRPSLDDIPKFLAESVDGLIYHLNRSVELQVKNILAVDKSGTQPRVAVLFSGGIDSAAIAYFAHKHVPPLEPIDLLNVAFENPRKIRAHIQNSNGTSQEEVSYRAPDRITGLQEWEELRRVCPGRQWNFVEINVPFTESQAAGSHIESIMFPSRTVMDLSLALALYFASRAVGQGRDTPSSEPQPYTSLARVLLNGLGADELMGGYGRHRTAYEIGRWAKVIDELQLDLSRIPTRNLGRDDRIISCHGKETRHPFLSLSVIEYLAALPVHYKMDPRLALGLGDKMLLRLAMKKVGLEEASGRKKRAMQFGSHSARMEGEKRGDALLE</sequence>
<dbReference type="PANTHER" id="PTHR45937">
    <property type="entry name" value="ASPARAGINE SYNTHETASE DOMAIN-CONTAINING PROTEIN 1"/>
    <property type="match status" value="1"/>
</dbReference>
<evidence type="ECO:0000259" key="5">
    <source>
        <dbReference type="Pfam" id="PF00733"/>
    </source>
</evidence>
<reference evidence="6 7" key="1">
    <citation type="submission" date="2014-04" db="EMBL/GenBank/DDBJ databases">
        <title>Evolutionary Origins and Diversification of the Mycorrhizal Mutualists.</title>
        <authorList>
            <consortium name="DOE Joint Genome Institute"/>
            <consortium name="Mycorrhizal Genomics Consortium"/>
            <person name="Kohler A."/>
            <person name="Kuo A."/>
            <person name="Nagy L.G."/>
            <person name="Floudas D."/>
            <person name="Copeland A."/>
            <person name="Barry K.W."/>
            <person name="Cichocki N."/>
            <person name="Veneault-Fourrey C."/>
            <person name="LaButti K."/>
            <person name="Lindquist E.A."/>
            <person name="Lipzen A."/>
            <person name="Lundell T."/>
            <person name="Morin E."/>
            <person name="Murat C."/>
            <person name="Riley R."/>
            <person name="Ohm R."/>
            <person name="Sun H."/>
            <person name="Tunlid A."/>
            <person name="Henrissat B."/>
            <person name="Grigoriev I.V."/>
            <person name="Hibbett D.S."/>
            <person name="Martin F."/>
        </authorList>
    </citation>
    <scope>NUCLEOTIDE SEQUENCE [LARGE SCALE GENOMIC DNA]</scope>
    <source>
        <strain evidence="6 7">Koide BX008</strain>
    </source>
</reference>
<dbReference type="InParanoid" id="A0A0C2T423"/>
<dbReference type="HOGENOM" id="CLU_012368_2_0_1"/>
<organism evidence="6 7">
    <name type="scientific">Amanita muscaria (strain Koide BX008)</name>
    <dbReference type="NCBI Taxonomy" id="946122"/>
    <lineage>
        <taxon>Eukaryota</taxon>
        <taxon>Fungi</taxon>
        <taxon>Dikarya</taxon>
        <taxon>Basidiomycota</taxon>
        <taxon>Agaricomycotina</taxon>
        <taxon>Agaricomycetes</taxon>
        <taxon>Agaricomycetidae</taxon>
        <taxon>Agaricales</taxon>
        <taxon>Pluteineae</taxon>
        <taxon>Amanitaceae</taxon>
        <taxon>Amanita</taxon>
    </lineage>
</organism>
<evidence type="ECO:0000313" key="6">
    <source>
        <dbReference type="EMBL" id="KIL70625.1"/>
    </source>
</evidence>
<protein>
    <recommendedName>
        <fullName evidence="5">Asparagine synthetase domain-containing protein</fullName>
    </recommendedName>
</protein>
<feature type="compositionally biased region" description="Basic and acidic residues" evidence="4">
    <location>
        <begin position="532"/>
        <end position="545"/>
    </location>
</feature>
<keyword evidence="7" id="KW-1185">Reference proteome</keyword>
<evidence type="ECO:0000256" key="3">
    <source>
        <dbReference type="ARBA" id="ARBA00022962"/>
    </source>
</evidence>
<dbReference type="InterPro" id="IPR014729">
    <property type="entry name" value="Rossmann-like_a/b/a_fold"/>
</dbReference>
<dbReference type="STRING" id="946122.A0A0C2T423"/>
<dbReference type="FunCoup" id="A0A0C2T423">
    <property type="interactions" value="337"/>
</dbReference>
<evidence type="ECO:0000256" key="4">
    <source>
        <dbReference type="SAM" id="MobiDB-lite"/>
    </source>
</evidence>
<dbReference type="Pfam" id="PF00733">
    <property type="entry name" value="Asn_synthase"/>
    <property type="match status" value="2"/>
</dbReference>
<keyword evidence="1" id="KW-0028">Amino-acid biosynthesis</keyword>
<evidence type="ECO:0000313" key="7">
    <source>
        <dbReference type="Proteomes" id="UP000054549"/>
    </source>
</evidence>
<dbReference type="OrthoDB" id="10252281at2759"/>
<dbReference type="InterPro" id="IPR001962">
    <property type="entry name" value="Asn_synthase"/>
</dbReference>
<feature type="region of interest" description="Disordered" evidence="4">
    <location>
        <begin position="523"/>
        <end position="545"/>
    </location>
</feature>
<proteinExistence type="predicted"/>
<dbReference type="Gene3D" id="3.40.50.620">
    <property type="entry name" value="HUPs"/>
    <property type="match status" value="1"/>
</dbReference>
<keyword evidence="3" id="KW-0315">Glutamine amidotransferase</keyword>
<dbReference type="Proteomes" id="UP000054549">
    <property type="component" value="Unassembled WGS sequence"/>
</dbReference>
<dbReference type="InterPro" id="IPR051857">
    <property type="entry name" value="Asn_synthetase_domain"/>
</dbReference>
<gene>
    <name evidence="6" type="ORF">M378DRAFT_183249</name>
</gene>
<dbReference type="AlphaFoldDB" id="A0A0C2T423"/>
<keyword evidence="2" id="KW-0061">Asparagine biosynthesis</keyword>
<name>A0A0C2T423_AMAMK</name>
<evidence type="ECO:0000256" key="1">
    <source>
        <dbReference type="ARBA" id="ARBA00022605"/>
    </source>
</evidence>
<evidence type="ECO:0000256" key="2">
    <source>
        <dbReference type="ARBA" id="ARBA00022888"/>
    </source>
</evidence>
<feature type="domain" description="Asparagine synthetase" evidence="5">
    <location>
        <begin position="434"/>
        <end position="535"/>
    </location>
</feature>
<dbReference type="CDD" id="cd01991">
    <property type="entry name" value="Asn_synthase_B_C"/>
    <property type="match status" value="1"/>
</dbReference>
<feature type="domain" description="Asparagine synthetase" evidence="5">
    <location>
        <begin position="262"/>
        <end position="433"/>
    </location>
</feature>
<dbReference type="GO" id="GO:0006529">
    <property type="term" value="P:asparagine biosynthetic process"/>
    <property type="evidence" value="ECO:0007669"/>
    <property type="project" value="UniProtKB-KW"/>
</dbReference>
<dbReference type="EMBL" id="KN818223">
    <property type="protein sequence ID" value="KIL70625.1"/>
    <property type="molecule type" value="Genomic_DNA"/>
</dbReference>
<accession>A0A0C2T423</accession>
<dbReference type="PANTHER" id="PTHR45937:SF1">
    <property type="entry name" value="ASPARAGINE SYNTHETASE DOMAIN-CONTAINING PROTEIN 1"/>
    <property type="match status" value="1"/>
</dbReference>
<dbReference type="SUPFAM" id="SSF52402">
    <property type="entry name" value="Adenine nucleotide alpha hydrolases-like"/>
    <property type="match status" value="1"/>
</dbReference>
<dbReference type="GO" id="GO:0004066">
    <property type="term" value="F:asparagine synthase (glutamine-hydrolyzing) activity"/>
    <property type="evidence" value="ECO:0007669"/>
    <property type="project" value="InterPro"/>
</dbReference>